<organism evidence="2 3">
    <name type="scientific">Kribbella karoonensis</name>
    <dbReference type="NCBI Taxonomy" id="324851"/>
    <lineage>
        <taxon>Bacteria</taxon>
        <taxon>Bacillati</taxon>
        <taxon>Actinomycetota</taxon>
        <taxon>Actinomycetes</taxon>
        <taxon>Propionibacteriales</taxon>
        <taxon>Kribbellaceae</taxon>
        <taxon>Kribbella</taxon>
    </lineage>
</organism>
<gene>
    <name evidence="2" type="ORF">GCM10009742_47570</name>
</gene>
<reference evidence="2 3" key="1">
    <citation type="journal article" date="2019" name="Int. J. Syst. Evol. Microbiol.">
        <title>The Global Catalogue of Microorganisms (GCM) 10K type strain sequencing project: providing services to taxonomists for standard genome sequencing and annotation.</title>
        <authorList>
            <consortium name="The Broad Institute Genomics Platform"/>
            <consortium name="The Broad Institute Genome Sequencing Center for Infectious Disease"/>
            <person name="Wu L."/>
            <person name="Ma J."/>
        </authorList>
    </citation>
    <scope>NUCLEOTIDE SEQUENCE [LARGE SCALE GENOMIC DNA]</scope>
    <source>
        <strain evidence="2 3">JCM 14304</strain>
    </source>
</reference>
<keyword evidence="1" id="KW-0812">Transmembrane</keyword>
<protein>
    <submittedName>
        <fullName evidence="2">Uncharacterized protein</fullName>
    </submittedName>
</protein>
<keyword evidence="1" id="KW-0472">Membrane</keyword>
<name>A0ABN2E6T7_9ACTN</name>
<sequence>MTDLLKDTLTERADSVEPPPFDLDEIIAAGDRRLTRRRALTIFGGTAVALAGGGLAVAASRKRHLPPPFAERRVTYAVGSEIHYGDEVISVAPQAVIAFVQTDAGFVFLNSQNSIHVVDRTGVRPLGKTAGRLVGGGNLVAWVESFNDRYESVVYDVAARREVVRTANGNMIPPRATLAVGARIVALDGNHAYFGTNGGLYRWDLTTDQGEQIANVEPDVVRAVMADRFVFQQPFDKVGGHSFDRVNGHALAVADTVNSTTPARFTGQQAFLSPTATYLVTQLDDAQPGIQPLWADLQLYEVASGSRIALPNTYVTKYFGQWLDDTTCTLAGQRPNRDVDLLVVDARTGAVRTAVPKFTKLSFSRTPPRTASIALPTGAPIIDL</sequence>
<dbReference type="SUPFAM" id="SSF82171">
    <property type="entry name" value="DPP6 N-terminal domain-like"/>
    <property type="match status" value="1"/>
</dbReference>
<comment type="caution">
    <text evidence="2">The sequence shown here is derived from an EMBL/GenBank/DDBJ whole genome shotgun (WGS) entry which is preliminary data.</text>
</comment>
<keyword evidence="1" id="KW-1133">Transmembrane helix</keyword>
<dbReference type="Proteomes" id="UP001500190">
    <property type="component" value="Unassembled WGS sequence"/>
</dbReference>
<evidence type="ECO:0000313" key="3">
    <source>
        <dbReference type="Proteomes" id="UP001500190"/>
    </source>
</evidence>
<proteinExistence type="predicted"/>
<dbReference type="RefSeq" id="WP_344194932.1">
    <property type="nucleotide sequence ID" value="NZ_BAAAND010000008.1"/>
</dbReference>
<evidence type="ECO:0000256" key="1">
    <source>
        <dbReference type="SAM" id="Phobius"/>
    </source>
</evidence>
<evidence type="ECO:0000313" key="2">
    <source>
        <dbReference type="EMBL" id="GAA1595307.1"/>
    </source>
</evidence>
<dbReference type="EMBL" id="BAAAND010000008">
    <property type="protein sequence ID" value="GAA1595307.1"/>
    <property type="molecule type" value="Genomic_DNA"/>
</dbReference>
<accession>A0ABN2E6T7</accession>
<feature type="transmembrane region" description="Helical" evidence="1">
    <location>
        <begin position="39"/>
        <end position="59"/>
    </location>
</feature>
<keyword evidence="3" id="KW-1185">Reference proteome</keyword>
<dbReference type="InterPro" id="IPR006311">
    <property type="entry name" value="TAT_signal"/>
</dbReference>
<dbReference type="PROSITE" id="PS51318">
    <property type="entry name" value="TAT"/>
    <property type="match status" value="1"/>
</dbReference>